<dbReference type="VEuPathDB" id="FungiDB:MGYG_05126"/>
<keyword evidence="2 5" id="KW-0378">Hydrolase</keyword>
<feature type="region of interest" description="Disordered" evidence="6">
    <location>
        <begin position="1"/>
        <end position="53"/>
    </location>
</feature>
<feature type="compositionally biased region" description="Basic and acidic residues" evidence="6">
    <location>
        <begin position="34"/>
        <end position="44"/>
    </location>
</feature>
<evidence type="ECO:0000256" key="3">
    <source>
        <dbReference type="ARBA" id="ARBA00023239"/>
    </source>
</evidence>
<sequence>MSLVQYSDTESEGGSGREGEIRSTSRSPKRRCRRSDNAPRKSDGRGASALPPLPAEFRDLYSTSARVSVQDDPSLHNGRTRAVPHVAGNWPTHIYLEWYPDNTELGILSKIIKGCQNAHGKDVAIHSLLYSDLGAQLPLHISLSRPVALLTEQREPFLDLFRDYLHKSRIKPFEISPHSLAWESNFESTRWFLVLRLNRPANNGLNQLLRLSNSVLSHFSQPPLYENPVGTQKRKNRKQAGNRDDSVQSSASIDTDHTDCFHISIAWTLEEPSDEEKERLTTIDLRVRELVVEFNSVKVKVGNQIHNERLFASVTDETGLEGV</sequence>
<comment type="similarity">
    <text evidence="5">Belongs to the 2H phosphoesterase superfamily. USB1 family.</text>
</comment>
<evidence type="ECO:0000256" key="1">
    <source>
        <dbReference type="ARBA" id="ARBA00022722"/>
    </source>
</evidence>
<dbReference type="PANTHER" id="PTHR13522">
    <property type="entry name" value="U6 SNRNA PHOSPHODIESTERASE 1"/>
    <property type="match status" value="1"/>
</dbReference>
<dbReference type="STRING" id="535722.E4UYG1"/>
<feature type="active site" description="Proton donor/acceptor" evidence="5">
    <location>
        <position position="140"/>
    </location>
</feature>
<dbReference type="Pfam" id="PF09749">
    <property type="entry name" value="HVSL"/>
    <property type="match status" value="1"/>
</dbReference>
<dbReference type="GO" id="GO:0005634">
    <property type="term" value="C:nucleus"/>
    <property type="evidence" value="ECO:0007669"/>
    <property type="project" value="UniProtKB-SubCell"/>
</dbReference>
<dbReference type="InParanoid" id="E4UYG1"/>
<dbReference type="AlphaFoldDB" id="E4UYG1"/>
<dbReference type="OrthoDB" id="49151at2759"/>
<dbReference type="GO" id="GO:0016829">
    <property type="term" value="F:lyase activity"/>
    <property type="evidence" value="ECO:0007669"/>
    <property type="project" value="UniProtKB-KW"/>
</dbReference>
<evidence type="ECO:0000256" key="6">
    <source>
        <dbReference type="SAM" id="MobiDB-lite"/>
    </source>
</evidence>
<dbReference type="HAMAP" id="MF_03040">
    <property type="entry name" value="USB1"/>
    <property type="match status" value="1"/>
</dbReference>
<dbReference type="EC" id="3.1.4.-" evidence="5"/>
<protein>
    <recommendedName>
        <fullName evidence="5">U6 snRNA phosphodiesterase</fullName>
        <ecNumber evidence="5">3.1.4.-</ecNumber>
    </recommendedName>
</protein>
<keyword evidence="1 5" id="KW-0540">Nuclease</keyword>
<keyword evidence="8" id="KW-1185">Reference proteome</keyword>
<evidence type="ECO:0000256" key="5">
    <source>
        <dbReference type="HAMAP-Rule" id="MF_03040"/>
    </source>
</evidence>
<dbReference type="Proteomes" id="UP000002669">
    <property type="component" value="Unassembled WGS sequence"/>
</dbReference>
<dbReference type="Gene3D" id="3.90.1140.10">
    <property type="entry name" value="Cyclic phosphodiesterase"/>
    <property type="match status" value="1"/>
</dbReference>
<evidence type="ECO:0000313" key="8">
    <source>
        <dbReference type="Proteomes" id="UP000002669"/>
    </source>
</evidence>
<evidence type="ECO:0000256" key="4">
    <source>
        <dbReference type="ARBA" id="ARBA00023242"/>
    </source>
</evidence>
<dbReference type="RefSeq" id="XP_003172535.1">
    <property type="nucleotide sequence ID" value="XM_003172487.1"/>
</dbReference>
<dbReference type="InterPro" id="IPR027521">
    <property type="entry name" value="Usb1"/>
</dbReference>
<dbReference type="HOGENOM" id="CLU_050234_1_0_1"/>
<dbReference type="OMA" id="FHVSIGW"/>
<organism evidence="8">
    <name type="scientific">Arthroderma gypseum (strain ATCC MYA-4604 / CBS 118893)</name>
    <name type="common">Microsporum gypseum</name>
    <dbReference type="NCBI Taxonomy" id="535722"/>
    <lineage>
        <taxon>Eukaryota</taxon>
        <taxon>Fungi</taxon>
        <taxon>Dikarya</taxon>
        <taxon>Ascomycota</taxon>
        <taxon>Pezizomycotina</taxon>
        <taxon>Eurotiomycetes</taxon>
        <taxon>Eurotiomycetidae</taxon>
        <taxon>Onygenales</taxon>
        <taxon>Arthrodermataceae</taxon>
        <taxon>Nannizzia</taxon>
    </lineage>
</organism>
<accession>E4UYG1</accession>
<dbReference type="eggNOG" id="KOG3102">
    <property type="taxonomic scope" value="Eukaryota"/>
</dbReference>
<feature type="region of interest" description="Disordered" evidence="6">
    <location>
        <begin position="226"/>
        <end position="252"/>
    </location>
</feature>
<dbReference type="FunCoup" id="E4UYG1">
    <property type="interactions" value="19"/>
</dbReference>
<feature type="active site" description="Proton donor/acceptor" evidence="5">
    <location>
        <position position="262"/>
    </location>
</feature>
<gene>
    <name evidence="5" type="primary">USB1</name>
    <name evidence="7" type="ORF">MGYG_05126</name>
</gene>
<dbReference type="GeneID" id="10027807"/>
<comment type="function">
    <text evidence="5">Phosphodiesterase responsible for the U6 snRNA 3' end processing. Acts as an exoribonuclease (RNase) responsible for trimming the poly(U) tract of the last nucleotides in the pre-U6 snRNA molecule, leading to the formation of mature U6 snRNA.</text>
</comment>
<evidence type="ECO:0000313" key="7">
    <source>
        <dbReference type="EMBL" id="EFR02124.1"/>
    </source>
</evidence>
<reference evidence="8" key="1">
    <citation type="journal article" date="2012" name="MBio">
        <title>Comparative genome analysis of Trichophyton rubrum and related dermatophytes reveals candidate genes involved in infection.</title>
        <authorList>
            <person name="Martinez D.A."/>
            <person name="Oliver B.G."/>
            <person name="Graeser Y."/>
            <person name="Goldberg J.M."/>
            <person name="Li W."/>
            <person name="Martinez-Rossi N.M."/>
            <person name="Monod M."/>
            <person name="Shelest E."/>
            <person name="Barton R.C."/>
            <person name="Birch E."/>
            <person name="Brakhage A.A."/>
            <person name="Chen Z."/>
            <person name="Gurr S.J."/>
            <person name="Heiman D."/>
            <person name="Heitman J."/>
            <person name="Kosti I."/>
            <person name="Rossi A."/>
            <person name="Saif S."/>
            <person name="Samalova M."/>
            <person name="Saunders C.W."/>
            <person name="Shea T."/>
            <person name="Summerbell R.C."/>
            <person name="Xu J."/>
            <person name="Young S."/>
            <person name="Zeng Q."/>
            <person name="Birren B.W."/>
            <person name="Cuomo C.A."/>
            <person name="White T.C."/>
        </authorList>
    </citation>
    <scope>NUCLEOTIDE SEQUENCE [LARGE SCALE GENOMIC DNA]</scope>
    <source>
        <strain evidence="8">ATCC MYA-4604 / CBS 118893</strain>
    </source>
</reference>
<dbReference type="EMBL" id="DS989825">
    <property type="protein sequence ID" value="EFR02124.1"/>
    <property type="molecule type" value="Genomic_DNA"/>
</dbReference>
<comment type="subcellular location">
    <subcellularLocation>
        <location evidence="5">Nucleus</location>
    </subcellularLocation>
</comment>
<dbReference type="PANTHER" id="PTHR13522:SF3">
    <property type="entry name" value="U6 SNRNA PHOSPHODIESTERASE 1"/>
    <property type="match status" value="1"/>
</dbReference>
<proteinExistence type="inferred from homology"/>
<name>E4UYG1_ARTGP</name>
<evidence type="ECO:0000256" key="2">
    <source>
        <dbReference type="ARBA" id="ARBA00022801"/>
    </source>
</evidence>
<keyword evidence="3" id="KW-0456">Lyase</keyword>
<dbReference type="GO" id="GO:1990838">
    <property type="term" value="F:poly(U)-specific exoribonuclease activity, producing 3' uridine cyclic phosphate ends"/>
    <property type="evidence" value="ECO:0007669"/>
    <property type="project" value="UniProtKB-UniRule"/>
</dbReference>
<dbReference type="GO" id="GO:0034477">
    <property type="term" value="P:U6 snRNA 3'-end processing"/>
    <property type="evidence" value="ECO:0007669"/>
    <property type="project" value="UniProtKB-UniRule"/>
</dbReference>
<keyword evidence="4 5" id="KW-0539">Nucleus</keyword>